<dbReference type="SMART" id="SM00916">
    <property type="entry name" value="L51_S25_CI-B8"/>
    <property type="match status" value="1"/>
</dbReference>
<dbReference type="InterPro" id="IPR007741">
    <property type="entry name" value="Ribosomal_mL43/mS25/NADH_DH"/>
</dbReference>
<keyword evidence="8" id="KW-1185">Reference proteome</keyword>
<evidence type="ECO:0000256" key="4">
    <source>
        <dbReference type="ARBA" id="ARBA00023128"/>
    </source>
</evidence>
<evidence type="ECO:0000256" key="1">
    <source>
        <dbReference type="ARBA" id="ARBA00004173"/>
    </source>
</evidence>
<dbReference type="InterPro" id="IPR039927">
    <property type="entry name" value="Ribosomal_mL43"/>
</dbReference>
<name>A0A8J1T8T4_OWEFU</name>
<dbReference type="PANTHER" id="PTHR21396:SF2">
    <property type="entry name" value="LARGE RIBOSOMAL SUBUNIT PROTEIN ML43"/>
    <property type="match status" value="1"/>
</dbReference>
<dbReference type="OrthoDB" id="88at2759"/>
<protein>
    <recommendedName>
        <fullName evidence="6">Large ribosomal subunit protein mL43</fullName>
    </recommendedName>
</protein>
<dbReference type="Proteomes" id="UP000749559">
    <property type="component" value="Unassembled WGS sequence"/>
</dbReference>
<dbReference type="Gene3D" id="3.40.30.10">
    <property type="entry name" value="Glutaredoxin"/>
    <property type="match status" value="1"/>
</dbReference>
<reference evidence="7" key="1">
    <citation type="submission" date="2022-03" db="EMBL/GenBank/DDBJ databases">
        <authorList>
            <person name="Martin C."/>
        </authorList>
    </citation>
    <scope>NUCLEOTIDE SEQUENCE</scope>
</reference>
<comment type="caution">
    <text evidence="7">The sequence shown here is derived from an EMBL/GenBank/DDBJ whole genome shotgun (WGS) entry which is preliminary data.</text>
</comment>
<evidence type="ECO:0000313" key="8">
    <source>
        <dbReference type="Proteomes" id="UP000749559"/>
    </source>
</evidence>
<gene>
    <name evidence="7" type="ORF">OFUS_LOCUS9288</name>
</gene>
<evidence type="ECO:0000313" key="7">
    <source>
        <dbReference type="EMBL" id="CAH1782888.1"/>
    </source>
</evidence>
<accession>A0A8J1T8T4</accession>
<keyword evidence="5" id="KW-0687">Ribonucleoprotein</keyword>
<organism evidence="7 8">
    <name type="scientific">Owenia fusiformis</name>
    <name type="common">Polychaete worm</name>
    <dbReference type="NCBI Taxonomy" id="6347"/>
    <lineage>
        <taxon>Eukaryota</taxon>
        <taxon>Metazoa</taxon>
        <taxon>Spiralia</taxon>
        <taxon>Lophotrochozoa</taxon>
        <taxon>Annelida</taxon>
        <taxon>Polychaeta</taxon>
        <taxon>Sedentaria</taxon>
        <taxon>Canalipalpata</taxon>
        <taxon>Sabellida</taxon>
        <taxon>Oweniida</taxon>
        <taxon>Oweniidae</taxon>
        <taxon>Owenia</taxon>
    </lineage>
</organism>
<evidence type="ECO:0000256" key="5">
    <source>
        <dbReference type="ARBA" id="ARBA00023274"/>
    </source>
</evidence>
<dbReference type="GO" id="GO:0032543">
    <property type="term" value="P:mitochondrial translation"/>
    <property type="evidence" value="ECO:0007669"/>
    <property type="project" value="InterPro"/>
</dbReference>
<proteinExistence type="inferred from homology"/>
<evidence type="ECO:0000256" key="2">
    <source>
        <dbReference type="ARBA" id="ARBA00006073"/>
    </source>
</evidence>
<evidence type="ECO:0000256" key="3">
    <source>
        <dbReference type="ARBA" id="ARBA00022980"/>
    </source>
</evidence>
<dbReference type="EMBL" id="CAIIXF020000005">
    <property type="protein sequence ID" value="CAH1782888.1"/>
    <property type="molecule type" value="Genomic_DNA"/>
</dbReference>
<dbReference type="GO" id="GO:0005762">
    <property type="term" value="C:mitochondrial large ribosomal subunit"/>
    <property type="evidence" value="ECO:0007669"/>
    <property type="project" value="TreeGrafter"/>
</dbReference>
<evidence type="ECO:0000256" key="6">
    <source>
        <dbReference type="ARBA" id="ARBA00035188"/>
    </source>
</evidence>
<sequence length="190" mass="22217">MASRAIPSDFVKSVLQNGVGRHICQLQRLTLKFCKESGTSRGVRDFIENHLIDFTRSNPGIVVYLKPRRHRTPYLVGEYLNTESVYLNVHKNDQEEVCKWVEHLRTRSGEPIVRLRKKWFTNNPSIQGIWTPFTNKDTRWNIAQFPELVEDEHKAAEYESSATEDILEMFRQMKNVEVIEEGTLEKDVPK</sequence>
<keyword evidence="3" id="KW-0689">Ribosomal protein</keyword>
<comment type="similarity">
    <text evidence="2">Belongs to the mitochondrion-specific ribosomal protein mL43 family.</text>
</comment>
<dbReference type="SUPFAM" id="SSF52833">
    <property type="entry name" value="Thioredoxin-like"/>
    <property type="match status" value="1"/>
</dbReference>
<dbReference type="AlphaFoldDB" id="A0A8J1T8T4"/>
<dbReference type="Pfam" id="PF05047">
    <property type="entry name" value="L51_S25_CI-B8"/>
    <property type="match status" value="1"/>
</dbReference>
<dbReference type="InterPro" id="IPR036249">
    <property type="entry name" value="Thioredoxin-like_sf"/>
</dbReference>
<dbReference type="PANTHER" id="PTHR21396">
    <property type="entry name" value="39S RIBOSOMAL PROTEIN L43"/>
    <property type="match status" value="1"/>
</dbReference>
<dbReference type="GO" id="GO:0003735">
    <property type="term" value="F:structural constituent of ribosome"/>
    <property type="evidence" value="ECO:0007669"/>
    <property type="project" value="InterPro"/>
</dbReference>
<comment type="subcellular location">
    <subcellularLocation>
        <location evidence="1">Mitochondrion</location>
    </subcellularLocation>
</comment>
<keyword evidence="4" id="KW-0496">Mitochondrion</keyword>